<evidence type="ECO:0000256" key="1">
    <source>
        <dbReference type="SAM" id="Coils"/>
    </source>
</evidence>
<evidence type="ECO:0000313" key="4">
    <source>
        <dbReference type="Proteomes" id="UP000017861"/>
    </source>
</evidence>
<sequence>MALRLQLTDETQRPESSQEGPAALTSVKSSQQEAVVQGNQLTMGCLQEELAICQETSTSYMHHWQEEQVRREAAERECELCKQRLLTLENELDRATTLLSLHAMDASEEQNNTRQAVQNEGIDGGRELEKLAFCSGALSGRIDASIDAAAAMHELESAQAELLRRERRLAEAQERLQEMRRDVQRSREEVDAKAAELHRTQQRLVEKESILLEHAERLCALEEELRRKERCLLLWRGYSR</sequence>
<dbReference type="EMBL" id="AYLP01000175">
    <property type="protein sequence ID" value="ESS62583.1"/>
    <property type="molecule type" value="Genomic_DNA"/>
</dbReference>
<name>V5BDV1_TRYCR</name>
<keyword evidence="1" id="KW-0175">Coiled coil</keyword>
<comment type="caution">
    <text evidence="3">The sequence shown here is derived from an EMBL/GenBank/DDBJ whole genome shotgun (WGS) entry which is preliminary data.</text>
</comment>
<proteinExistence type="predicted"/>
<dbReference type="Proteomes" id="UP000017861">
    <property type="component" value="Unassembled WGS sequence"/>
</dbReference>
<dbReference type="AlphaFoldDB" id="V5BDV1"/>
<feature type="coiled-coil region" evidence="1">
    <location>
        <begin position="148"/>
        <end position="203"/>
    </location>
</feature>
<gene>
    <name evidence="3" type="ORF">TCDM_09752</name>
</gene>
<evidence type="ECO:0000313" key="3">
    <source>
        <dbReference type="EMBL" id="ESS62583.1"/>
    </source>
</evidence>
<accession>V5BDV1</accession>
<evidence type="ECO:0000256" key="2">
    <source>
        <dbReference type="SAM" id="MobiDB-lite"/>
    </source>
</evidence>
<organism evidence="3 4">
    <name type="scientific">Trypanosoma cruzi Dm28c</name>
    <dbReference type="NCBI Taxonomy" id="1416333"/>
    <lineage>
        <taxon>Eukaryota</taxon>
        <taxon>Discoba</taxon>
        <taxon>Euglenozoa</taxon>
        <taxon>Kinetoplastea</taxon>
        <taxon>Metakinetoplastina</taxon>
        <taxon>Trypanosomatida</taxon>
        <taxon>Trypanosomatidae</taxon>
        <taxon>Trypanosoma</taxon>
        <taxon>Schizotrypanum</taxon>
    </lineage>
</organism>
<reference evidence="3 4" key="1">
    <citation type="journal article" date="2014" name="Genome Announc.">
        <title>Trypanosoma cruzi Clone Dm28c Draft Genome Sequence.</title>
        <authorList>
            <person name="Grisard E.C."/>
            <person name="Teixeira S.M."/>
            <person name="de Almeida L.G."/>
            <person name="Stoco P.H."/>
            <person name="Gerber A.L."/>
            <person name="Talavera-Lopez C."/>
            <person name="Lima O.C."/>
            <person name="Andersson B."/>
            <person name="de Vasconcelos A.T."/>
        </authorList>
    </citation>
    <scope>NUCLEOTIDE SEQUENCE [LARGE SCALE GENOMIC DNA]</scope>
    <source>
        <strain evidence="3 4">Dm28c</strain>
    </source>
</reference>
<dbReference type="VEuPathDB" id="TriTrypDB:TCDM_09752"/>
<protein>
    <submittedName>
        <fullName evidence="3">Uncharacterized protein</fullName>
    </submittedName>
</protein>
<feature type="region of interest" description="Disordered" evidence="2">
    <location>
        <begin position="1"/>
        <end position="25"/>
    </location>
</feature>
<feature type="coiled-coil region" evidence="1">
    <location>
        <begin position="71"/>
        <end position="98"/>
    </location>
</feature>